<evidence type="ECO:0000313" key="2">
    <source>
        <dbReference type="Proteomes" id="UP000479000"/>
    </source>
</evidence>
<name>A0A6H5H5L1_9HEMI</name>
<evidence type="ECO:0000313" key="1">
    <source>
        <dbReference type="EMBL" id="CAB0010995.1"/>
    </source>
</evidence>
<proteinExistence type="predicted"/>
<sequence length="170" mass="19111">MINGSNDFIGQFDNGQRCVCVEFASCARQEALTLRFERRHHSRDGAEMDDNVVFERHLRGDFLKLRATDDVKRGDTLSMVHCHVRGFGAASAEGNTIIGDTGHLIRPEFSYDEFHNDPSLRTVEIKREVLHAGQDKTNSRRNLGPIVPTLTLKTCVLSKSGLTRAILWNS</sequence>
<organism evidence="1 2">
    <name type="scientific">Nesidiocoris tenuis</name>
    <dbReference type="NCBI Taxonomy" id="355587"/>
    <lineage>
        <taxon>Eukaryota</taxon>
        <taxon>Metazoa</taxon>
        <taxon>Ecdysozoa</taxon>
        <taxon>Arthropoda</taxon>
        <taxon>Hexapoda</taxon>
        <taxon>Insecta</taxon>
        <taxon>Pterygota</taxon>
        <taxon>Neoptera</taxon>
        <taxon>Paraneoptera</taxon>
        <taxon>Hemiptera</taxon>
        <taxon>Heteroptera</taxon>
        <taxon>Panheteroptera</taxon>
        <taxon>Cimicomorpha</taxon>
        <taxon>Miridae</taxon>
        <taxon>Dicyphina</taxon>
        <taxon>Nesidiocoris</taxon>
    </lineage>
</organism>
<keyword evidence="2" id="KW-1185">Reference proteome</keyword>
<reference evidence="1 2" key="1">
    <citation type="submission" date="2020-02" db="EMBL/GenBank/DDBJ databases">
        <authorList>
            <person name="Ferguson B K."/>
        </authorList>
    </citation>
    <scope>NUCLEOTIDE SEQUENCE [LARGE SCALE GENOMIC DNA]</scope>
</reference>
<gene>
    <name evidence="1" type="ORF">NTEN_LOCUS15988</name>
</gene>
<accession>A0A6H5H5L1</accession>
<dbReference type="Proteomes" id="UP000479000">
    <property type="component" value="Unassembled WGS sequence"/>
</dbReference>
<dbReference type="AlphaFoldDB" id="A0A6H5H5L1"/>
<dbReference type="EMBL" id="CADCXU010023562">
    <property type="protein sequence ID" value="CAB0010995.1"/>
    <property type="molecule type" value="Genomic_DNA"/>
</dbReference>
<protein>
    <submittedName>
        <fullName evidence="1">Uncharacterized protein</fullName>
    </submittedName>
</protein>